<organism evidence="7 9">
    <name type="scientific">Oryza sativa subsp. japonica</name>
    <name type="common">Rice</name>
    <dbReference type="NCBI Taxonomy" id="39947"/>
    <lineage>
        <taxon>Eukaryota</taxon>
        <taxon>Viridiplantae</taxon>
        <taxon>Streptophyta</taxon>
        <taxon>Embryophyta</taxon>
        <taxon>Tracheophyta</taxon>
        <taxon>Spermatophyta</taxon>
        <taxon>Magnoliopsida</taxon>
        <taxon>Liliopsida</taxon>
        <taxon>Poales</taxon>
        <taxon>Poaceae</taxon>
        <taxon>BOP clade</taxon>
        <taxon>Oryzoideae</taxon>
        <taxon>Oryzeae</taxon>
        <taxon>Oryzinae</taxon>
        <taxon>Oryza</taxon>
        <taxon>Oryza sativa</taxon>
    </lineage>
</organism>
<dbReference type="InterPro" id="IPR013103">
    <property type="entry name" value="RVT_2"/>
</dbReference>
<reference evidence="9" key="3">
    <citation type="journal article" date="2005" name="Nature">
        <title>The map-based sequence of the rice genome.</title>
        <authorList>
            <consortium name="International rice genome sequencing project (IRGSP)"/>
            <person name="Matsumoto T."/>
            <person name="Wu J."/>
            <person name="Kanamori H."/>
            <person name="Katayose Y."/>
            <person name="Fujisawa M."/>
            <person name="Namiki N."/>
            <person name="Mizuno H."/>
            <person name="Yamamoto K."/>
            <person name="Antonio B.A."/>
            <person name="Baba T."/>
            <person name="Sakata K."/>
            <person name="Nagamura Y."/>
            <person name="Aoki H."/>
            <person name="Arikawa K."/>
            <person name="Arita K."/>
            <person name="Bito T."/>
            <person name="Chiden Y."/>
            <person name="Fujitsuka N."/>
            <person name="Fukunaka R."/>
            <person name="Hamada M."/>
            <person name="Harada C."/>
            <person name="Hayashi A."/>
            <person name="Hijishita S."/>
            <person name="Honda M."/>
            <person name="Hosokawa S."/>
            <person name="Ichikawa Y."/>
            <person name="Idonuma A."/>
            <person name="Iijima M."/>
            <person name="Ikeda M."/>
            <person name="Ikeno M."/>
            <person name="Ito K."/>
            <person name="Ito S."/>
            <person name="Ito T."/>
            <person name="Ito Y."/>
            <person name="Ito Y."/>
            <person name="Iwabuchi A."/>
            <person name="Kamiya K."/>
            <person name="Karasawa W."/>
            <person name="Kurita K."/>
            <person name="Katagiri S."/>
            <person name="Kikuta A."/>
            <person name="Kobayashi H."/>
            <person name="Kobayashi N."/>
            <person name="Machita K."/>
            <person name="Maehara T."/>
            <person name="Masukawa M."/>
            <person name="Mizubayashi T."/>
            <person name="Mukai Y."/>
            <person name="Nagasaki H."/>
            <person name="Nagata Y."/>
            <person name="Naito S."/>
            <person name="Nakashima M."/>
            <person name="Nakama Y."/>
            <person name="Nakamichi Y."/>
            <person name="Nakamura M."/>
            <person name="Meguro A."/>
            <person name="Negishi M."/>
            <person name="Ohta I."/>
            <person name="Ohta T."/>
            <person name="Okamoto M."/>
            <person name="Ono N."/>
            <person name="Saji S."/>
            <person name="Sakaguchi M."/>
            <person name="Sakai K."/>
            <person name="Shibata M."/>
            <person name="Shimokawa T."/>
            <person name="Song J."/>
            <person name="Takazaki Y."/>
            <person name="Terasawa K."/>
            <person name="Tsugane M."/>
            <person name="Tsuji K."/>
            <person name="Ueda S."/>
            <person name="Waki K."/>
            <person name="Yamagata H."/>
            <person name="Yamamoto M."/>
            <person name="Yamamoto S."/>
            <person name="Yamane H."/>
            <person name="Yoshiki S."/>
            <person name="Yoshihara R."/>
            <person name="Yukawa K."/>
            <person name="Zhong H."/>
            <person name="Yano M."/>
            <person name="Yuan Q."/>
            <person name="Ouyang S."/>
            <person name="Liu J."/>
            <person name="Jones K.M."/>
            <person name="Gansberger K."/>
            <person name="Moffat K."/>
            <person name="Hill J."/>
            <person name="Bera J."/>
            <person name="Fadrosh D."/>
            <person name="Jin S."/>
            <person name="Johri S."/>
            <person name="Kim M."/>
            <person name="Overton L."/>
            <person name="Reardon M."/>
            <person name="Tsitrin T."/>
            <person name="Vuong H."/>
            <person name="Weaver B."/>
            <person name="Ciecko A."/>
            <person name="Tallon L."/>
            <person name="Jackson J."/>
            <person name="Pai G."/>
            <person name="Aken S.V."/>
            <person name="Utterback T."/>
            <person name="Reidmuller S."/>
            <person name="Feldblyum T."/>
            <person name="Hsiao J."/>
            <person name="Zismann V."/>
            <person name="Iobst S."/>
            <person name="de Vazeille A.R."/>
            <person name="Buell C.R."/>
            <person name="Ying K."/>
            <person name="Li Y."/>
            <person name="Lu T."/>
            <person name="Huang Y."/>
            <person name="Zhao Q."/>
            <person name="Feng Q."/>
            <person name="Zhang L."/>
            <person name="Zhu J."/>
            <person name="Weng Q."/>
            <person name="Mu J."/>
            <person name="Lu Y."/>
            <person name="Fan D."/>
            <person name="Liu Y."/>
            <person name="Guan J."/>
            <person name="Zhang Y."/>
            <person name="Yu S."/>
            <person name="Liu X."/>
            <person name="Zhang Y."/>
            <person name="Hong G."/>
            <person name="Han B."/>
            <person name="Choisne N."/>
            <person name="Demange N."/>
            <person name="Orjeda G."/>
            <person name="Samain S."/>
            <person name="Cattolico L."/>
            <person name="Pelletier E."/>
            <person name="Couloux A."/>
            <person name="Segurens B."/>
            <person name="Wincker P."/>
            <person name="D'Hont A."/>
            <person name="Scarpelli C."/>
            <person name="Weissenbach J."/>
            <person name="Salanoubat M."/>
            <person name="Quetier F."/>
            <person name="Yu Y."/>
            <person name="Kim H.R."/>
            <person name="Rambo T."/>
            <person name="Currie J."/>
            <person name="Collura K."/>
            <person name="Luo M."/>
            <person name="Yang T."/>
            <person name="Ammiraju J.S.S."/>
            <person name="Engler F."/>
            <person name="Soderlund C."/>
            <person name="Wing R.A."/>
            <person name="Palmer L.E."/>
            <person name="de la Bastide M."/>
            <person name="Spiegel L."/>
            <person name="Nascimento L."/>
            <person name="Zutavern T."/>
            <person name="O'Shaughnessy A."/>
            <person name="Dike S."/>
            <person name="Dedhia N."/>
            <person name="Preston R."/>
            <person name="Balija V."/>
            <person name="McCombie W.R."/>
            <person name="Chow T."/>
            <person name="Chen H."/>
            <person name="Chung M."/>
            <person name="Chen C."/>
            <person name="Shaw J."/>
            <person name="Wu H."/>
            <person name="Hsiao K."/>
            <person name="Chao Y."/>
            <person name="Chu M."/>
            <person name="Cheng C."/>
            <person name="Hour A."/>
            <person name="Lee P."/>
            <person name="Lin S."/>
            <person name="Lin Y."/>
            <person name="Liou J."/>
            <person name="Liu S."/>
            <person name="Hsing Y."/>
            <person name="Raghuvanshi S."/>
            <person name="Mohanty A."/>
            <person name="Bharti A.K."/>
            <person name="Gaur A."/>
            <person name="Gupta V."/>
            <person name="Kumar D."/>
            <person name="Ravi V."/>
            <person name="Vij S."/>
            <person name="Kapur A."/>
            <person name="Khurana P."/>
            <person name="Khurana P."/>
            <person name="Khurana J.P."/>
            <person name="Tyagi A.K."/>
            <person name="Gaikwad K."/>
            <person name="Singh A."/>
            <person name="Dalal V."/>
            <person name="Srivastava S."/>
            <person name="Dixit A."/>
            <person name="Pal A.K."/>
            <person name="Ghazi I.A."/>
            <person name="Yadav M."/>
            <person name="Pandit A."/>
            <person name="Bhargava A."/>
            <person name="Sureshbabu K."/>
            <person name="Batra K."/>
            <person name="Sharma T.R."/>
            <person name="Mohapatra T."/>
            <person name="Singh N.K."/>
            <person name="Messing J."/>
            <person name="Nelson A.B."/>
            <person name="Fuks G."/>
            <person name="Kavchok S."/>
            <person name="Keizer G."/>
            <person name="Linton E."/>
            <person name="Llaca V."/>
            <person name="Song R."/>
            <person name="Tanyolac B."/>
            <person name="Young S."/>
            <person name="Ho-Il K."/>
            <person name="Hahn J.H."/>
            <person name="Sangsakoo G."/>
            <person name="Vanavichit A."/>
            <person name="de Mattos Luiz.A.T."/>
            <person name="Zimmer P.D."/>
            <person name="Malone G."/>
            <person name="Dellagostin O."/>
            <person name="de Oliveira A.C."/>
            <person name="Bevan M."/>
            <person name="Bancroft I."/>
            <person name="Minx P."/>
            <person name="Cordum H."/>
            <person name="Wilson R."/>
            <person name="Cheng Z."/>
            <person name="Jin W."/>
            <person name="Jiang J."/>
            <person name="Leong S.A."/>
            <person name="Iwama H."/>
            <person name="Gojobori T."/>
            <person name="Itoh T."/>
            <person name="Niimura Y."/>
            <person name="Fujii Y."/>
            <person name="Habara T."/>
            <person name="Sakai H."/>
            <person name="Sato Y."/>
            <person name="Wilson G."/>
            <person name="Kumar K."/>
            <person name="McCouch S."/>
            <person name="Juretic N."/>
            <person name="Hoen D."/>
            <person name="Wright S."/>
            <person name="Bruskiewich R."/>
            <person name="Bureau T."/>
            <person name="Miyao A."/>
            <person name="Hirochika H."/>
            <person name="Nishikawa T."/>
            <person name="Kadowaki K."/>
            <person name="Sugiura M."/>
            <person name="Burr B."/>
            <person name="Sasaki T."/>
        </authorList>
    </citation>
    <scope>NUCLEOTIDE SEQUENCE [LARGE SCALE GENOMIC DNA]</scope>
    <source>
        <strain evidence="9">cv. Nipponbare</strain>
    </source>
</reference>
<sequence>MATPARFSTKPHVFDGTDFSHWYSRMQSYIMAEDYDIWRKVSHPYVIPETINTAAEKTAFEQNCKARNILLSGISRLDYNRVAHLQTAHEIWTALSNFHQGTNNIKELRRDLFKKEYIKFEMKPREALDDYLSRFNKILSDLRSVDSSYDANYPQSEISHHFLNGLDMSIWEIKVTSIQESVNMSTLTLDSLYTKLKTHEMNVLSRKVDSKSSALVSSLDVDASSSKSSFLAIFNATSDDQLEQIEEEDLALVANRIARAMNNARKNLNMILDQSKISTHNRGLGVGARSGEILVKPDTNKTVFKSAGIISTMNASSSKSNVVHAKSPVVAHVAKSTSATNALVTKKENVWIVDSGCSQHMTGDKNWFSSLKKASKTESIIFGDAATSVVLATGLVKVNEKFELKNVAFVEDLKYNLLSVSQIVDENFEVHFKKTGSKVFDSCGDSLLNISRYGRVFKPDFENPVSPVITCLVAKFDKDVMFCHRRLGHVGFDHLTRLSGLDLVRGLPKLKKDLDLVCTPCRHAKMVSTSHAPIVSVMTDAPGQLLHMDTVGPARVQSVAGKWYVLVIVDDFSRYSWVFFMATKDEAFQHFHGLFLRLELEFPGSLKRIRSDNGGEFKNASFEQFCNERGLEHEFSSPRVSQQNGVVERKNRVLVEMARTMLDEYKTHRKFWAEVINTACYISNRVFLRSKLGKTSYELRFGHQPKVSHLRVFGCKCFVLKSGNFDKFEARSTDGLFLGYPAHTRGYRVLVLETNKIVETCEVSFDEASPGTRPDIAGTLSQVQGEDGRIFEDESDDNDDDEVGSAGQTGRQAGKTAGTPPVKPTHEERSDRRGLSGSGTVDAVQDGPPEITTSTSTNTECGSTSEVAAPLHIQRQHPPEQIIGNIGERSTRSKVTAHDVCANSAFVASFEPKDVSHVLTDELWINVTHEELENFERNKVWTLVEPPSGHNIIGTKWVFKNKQNDDGLIVRNKDRLVAQGFTQVEGLDFDETFAHVARIQAIRFLLAFAASKGFKLYQMDVKSAFLNGFIQEEVYVKQPPAPRAWYDRLKNFLLAKGFTMGKVDKTIFVLKHGDNQLFVQIYVDDIIFSCSTHALVVDFAEIMRREFEMSMMGELSYFLGLQIKQTPQGTFVHQTKYTKDLLRRLKMKNCKPISTPIGSTAMLDPDEDGEAVDQKEYRSMIGFLLYLTASRPDIQFAVCLCARFQASPRASHRQAVKRIMRYLNHTLEFGICYSTSSSICLSGYSDADFGGCRIDRKSTSGTCYFLGTSLIAWSSRKQSSVAQSTAKSEYVAAASCCSQILWLLSTLKDYGLTFEKVPLFCDNTSAINIAKNPVQHSRTKHIDICFYFLRDHVEKGDVELQFLDTKLQIADIFTKPLDSNRFAFLCGELGIIHPFGMV</sequence>
<dbReference type="InterPro" id="IPR054722">
    <property type="entry name" value="PolX-like_BBD"/>
</dbReference>
<dbReference type="GO" id="GO:0015074">
    <property type="term" value="P:DNA integration"/>
    <property type="evidence" value="ECO:0007669"/>
    <property type="project" value="InterPro"/>
</dbReference>
<name>Q6AUQ5_ORYSJ</name>
<feature type="compositionally biased region" description="Acidic residues" evidence="5">
    <location>
        <begin position="793"/>
        <end position="803"/>
    </location>
</feature>
<dbReference type="Pfam" id="PF00665">
    <property type="entry name" value="rve"/>
    <property type="match status" value="1"/>
</dbReference>
<dbReference type="GO" id="GO:0006508">
    <property type="term" value="P:proteolysis"/>
    <property type="evidence" value="ECO:0007669"/>
    <property type="project" value="UniProtKB-KW"/>
</dbReference>
<dbReference type="InterPro" id="IPR043502">
    <property type="entry name" value="DNA/RNA_pol_sf"/>
</dbReference>
<evidence type="ECO:0000256" key="4">
    <source>
        <dbReference type="ARBA" id="ARBA00022801"/>
    </source>
</evidence>
<accession>Q6AUQ5</accession>
<protein>
    <submittedName>
        <fullName evidence="7">Polyprotein</fullName>
    </submittedName>
</protein>
<dbReference type="Pfam" id="PF14223">
    <property type="entry name" value="Retrotran_gag_2"/>
    <property type="match status" value="1"/>
</dbReference>
<evidence type="ECO:0000256" key="5">
    <source>
        <dbReference type="SAM" id="MobiDB-lite"/>
    </source>
</evidence>
<dbReference type="PANTHER" id="PTHR42648">
    <property type="entry name" value="TRANSPOSASE, PUTATIVE-RELATED"/>
    <property type="match status" value="1"/>
</dbReference>
<reference evidence="7" key="1">
    <citation type="submission" date="2004-08" db="EMBL/GenBank/DDBJ databases">
        <title>Oryza sativa BAC OSJNBa0077L08 genomic sequence.</title>
        <authorList>
            <person name="Chow T.-Y."/>
            <person name="Hsing Y.-I.C."/>
            <person name="Chen C.-S."/>
            <person name="Chen H.-H."/>
            <person name="Liu S.-M."/>
            <person name="Chao Y.-T."/>
            <person name="Chang S.-J."/>
            <person name="Chen H.-C."/>
            <person name="Chen S.-K."/>
            <person name="Chen T.-R."/>
            <person name="Chen Y.-L."/>
            <person name="Cheng C.-H."/>
            <person name="Chung C.-I."/>
            <person name="Han S.-Y."/>
            <person name="Hsiao S.-H."/>
            <person name="Hsiung J.-N."/>
            <person name="Hsu C.-H."/>
            <person name="Huang J.-J."/>
            <person name="Kau P.-I."/>
            <person name="Lee M.-C."/>
            <person name="Leu H.-L."/>
            <person name="Li Y.-F."/>
            <person name="Lin S.-J."/>
            <person name="Lin Y.-C."/>
            <person name="Wu S.-W."/>
            <person name="Yu C.-Y."/>
            <person name="Yu S.-W."/>
            <person name="Wu H.-P."/>
            <person name="Shaw J.-F."/>
        </authorList>
    </citation>
    <scope>NUCLEOTIDE SEQUENCE</scope>
</reference>
<dbReference type="Pfam" id="PF25597">
    <property type="entry name" value="SH3_retrovirus"/>
    <property type="match status" value="1"/>
</dbReference>
<dbReference type="Pfam" id="PF13976">
    <property type="entry name" value="gag_pre-integrs"/>
    <property type="match status" value="1"/>
</dbReference>
<gene>
    <name evidence="7" type="ORF">OSJNBa0077L08.14</name>
    <name evidence="8" type="ORF">P0519E07.2</name>
</gene>
<dbReference type="InterPro" id="IPR012337">
    <property type="entry name" value="RNaseH-like_sf"/>
</dbReference>
<dbReference type="SUPFAM" id="SSF56672">
    <property type="entry name" value="DNA/RNA polymerases"/>
    <property type="match status" value="1"/>
</dbReference>
<evidence type="ECO:0000313" key="9">
    <source>
        <dbReference type="Proteomes" id="UP000000763"/>
    </source>
</evidence>
<dbReference type="PROSITE" id="PS50994">
    <property type="entry name" value="INTEGRASE"/>
    <property type="match status" value="1"/>
</dbReference>
<keyword evidence="4" id="KW-0378">Hydrolase</keyword>
<evidence type="ECO:0000313" key="7">
    <source>
        <dbReference type="EMBL" id="AAT85178.1"/>
    </source>
</evidence>
<dbReference type="PANTHER" id="PTHR42648:SF21">
    <property type="entry name" value="CYSTEINE-RICH RLK (RECEPTOR-LIKE PROTEIN KINASE) 8"/>
    <property type="match status" value="1"/>
</dbReference>
<dbReference type="SUPFAM" id="SSF53098">
    <property type="entry name" value="Ribonuclease H-like"/>
    <property type="match status" value="1"/>
</dbReference>
<evidence type="ECO:0000256" key="3">
    <source>
        <dbReference type="ARBA" id="ARBA00022750"/>
    </source>
</evidence>
<feature type="domain" description="Integrase catalytic" evidence="6">
    <location>
        <begin position="538"/>
        <end position="704"/>
    </location>
</feature>
<feature type="region of interest" description="Disordered" evidence="5">
    <location>
        <begin position="766"/>
        <end position="864"/>
    </location>
</feature>
<evidence type="ECO:0000259" key="6">
    <source>
        <dbReference type="PROSITE" id="PS50994"/>
    </source>
</evidence>
<dbReference type="InterPro" id="IPR036397">
    <property type="entry name" value="RNaseH_sf"/>
</dbReference>
<dbReference type="Pfam" id="PF22936">
    <property type="entry name" value="Pol_BBD"/>
    <property type="match status" value="1"/>
</dbReference>
<dbReference type="InterPro" id="IPR039537">
    <property type="entry name" value="Retrotran_Ty1/copia-like"/>
</dbReference>
<dbReference type="EMBL" id="AC118288">
    <property type="protein sequence ID" value="AAT85178.1"/>
    <property type="molecule type" value="Genomic_DNA"/>
</dbReference>
<evidence type="ECO:0000256" key="2">
    <source>
        <dbReference type="ARBA" id="ARBA00022723"/>
    </source>
</evidence>
<keyword evidence="1" id="KW-0645">Protease</keyword>
<dbReference type="GO" id="GO:0004190">
    <property type="term" value="F:aspartic-type endopeptidase activity"/>
    <property type="evidence" value="ECO:0007669"/>
    <property type="project" value="UniProtKB-KW"/>
</dbReference>
<feature type="compositionally biased region" description="Polar residues" evidence="5">
    <location>
        <begin position="851"/>
        <end position="864"/>
    </location>
</feature>
<dbReference type="GO" id="GO:0046872">
    <property type="term" value="F:metal ion binding"/>
    <property type="evidence" value="ECO:0007669"/>
    <property type="project" value="UniProtKB-KW"/>
</dbReference>
<dbReference type="InterPro" id="IPR057670">
    <property type="entry name" value="SH3_retrovirus"/>
</dbReference>
<evidence type="ECO:0000256" key="1">
    <source>
        <dbReference type="ARBA" id="ARBA00022670"/>
    </source>
</evidence>
<dbReference type="Pfam" id="PF07727">
    <property type="entry name" value="RVT_2"/>
    <property type="match status" value="2"/>
</dbReference>
<dbReference type="EMBL" id="AC087552">
    <property type="protein sequence ID" value="AAT94044.1"/>
    <property type="molecule type" value="Genomic_DNA"/>
</dbReference>
<dbReference type="InterPro" id="IPR025724">
    <property type="entry name" value="GAG-pre-integrase_dom"/>
</dbReference>
<evidence type="ECO:0000313" key="8">
    <source>
        <dbReference type="EMBL" id="AAT94044.1"/>
    </source>
</evidence>
<dbReference type="Proteomes" id="UP000000763">
    <property type="component" value="Chromosome 5"/>
</dbReference>
<reference evidence="9" key="4">
    <citation type="journal article" date="2008" name="Nucleic Acids Res.">
        <title>The rice annotation project database (RAP-DB): 2008 update.</title>
        <authorList>
            <consortium name="The rice annotation project (RAP)"/>
        </authorList>
    </citation>
    <scope>GENOME REANNOTATION</scope>
    <source>
        <strain evidence="9">cv. Nipponbare</strain>
    </source>
</reference>
<dbReference type="Gene3D" id="3.30.420.10">
    <property type="entry name" value="Ribonuclease H-like superfamily/Ribonuclease H"/>
    <property type="match status" value="1"/>
</dbReference>
<dbReference type="InterPro" id="IPR001584">
    <property type="entry name" value="Integrase_cat-core"/>
</dbReference>
<reference evidence="8" key="2">
    <citation type="submission" date="2004-08" db="EMBL/GenBank/DDBJ databases">
        <title>Oryza sativa PAC P0519E07 genomic sequence.</title>
        <authorList>
            <person name="Chow T.-Y."/>
            <person name="Hsing Y.-I.C."/>
            <person name="Chen C.-S."/>
            <person name="Chen H.-H."/>
            <person name="Liu S.-M."/>
            <person name="Chao Y.-T."/>
            <person name="Chang S.-J."/>
            <person name="Chen H.-C."/>
            <person name="Chen S.-K."/>
            <person name="Chen T.-R."/>
            <person name="Chen Y.-L."/>
            <person name="Cheng C.-H."/>
            <person name="Chung C.-I."/>
            <person name="Han S.-Y."/>
            <person name="Hsiao S.-H."/>
            <person name="Hsiung J.-N."/>
            <person name="Hsu C.-H."/>
            <person name="Huang J.-J."/>
            <person name="Kau P.-I."/>
            <person name="Lee M.-C."/>
            <person name="Leu H.-L."/>
            <person name="Li Y.-F."/>
            <person name="Lin S.-J."/>
            <person name="Lin Y.-C."/>
            <person name="Wu S.-W."/>
            <person name="Yu C.-Y."/>
            <person name="Yu S.-W."/>
            <person name="Wu H.-P."/>
            <person name="Shaw J.-F."/>
        </authorList>
    </citation>
    <scope>NUCLEOTIDE SEQUENCE</scope>
</reference>
<keyword evidence="2" id="KW-0479">Metal-binding</keyword>
<keyword evidence="3" id="KW-0064">Aspartyl protease</keyword>
<feature type="compositionally biased region" description="Basic and acidic residues" evidence="5">
    <location>
        <begin position="824"/>
        <end position="834"/>
    </location>
</feature>
<dbReference type="GO" id="GO:0003676">
    <property type="term" value="F:nucleic acid binding"/>
    <property type="evidence" value="ECO:0007669"/>
    <property type="project" value="InterPro"/>
</dbReference>
<proteinExistence type="predicted"/>
<dbReference type="CDD" id="cd09272">
    <property type="entry name" value="RNase_HI_RT_Ty1"/>
    <property type="match status" value="1"/>
</dbReference>